<organism evidence="2">
    <name type="scientific">Dichomitus squalens</name>
    <dbReference type="NCBI Taxonomy" id="114155"/>
    <lineage>
        <taxon>Eukaryota</taxon>
        <taxon>Fungi</taxon>
        <taxon>Dikarya</taxon>
        <taxon>Basidiomycota</taxon>
        <taxon>Agaricomycotina</taxon>
        <taxon>Agaricomycetes</taxon>
        <taxon>Polyporales</taxon>
        <taxon>Polyporaceae</taxon>
        <taxon>Dichomitus</taxon>
    </lineage>
</organism>
<dbReference type="EMBL" id="ML143394">
    <property type="protein sequence ID" value="TBU32504.1"/>
    <property type="molecule type" value="Genomic_DNA"/>
</dbReference>
<sequence>MSNCRVQSHSIYSHAQVVLSPSRLGRYPRTAMCKGSVTANAVHHIEPATPPTKFKSKPTAFSARRLTRSTFLIVEVDDVYDEHPFIYAKLVSVANTILLLDTGCGGKSNDPDVGVTSLREFVETVPIDDNGGEPLNPGGRMHYVVVLSHCHYDHILGVEQFAHDSPVLVSGNDPLFLAPDKLPTHSLCDNLGIRTPVYRPSFRPHLDQILSNDEKPLGVTLLHTPGHVPDELGLWDEKEAMLYVGDTLYEWAPIIFPNEGSIVEWFKTIDDLTTFVETSGKSDKAKVNCGHKTAEGPALEVLQTTRAFMMDVIEGREEVKSRTTKRGEEHVEYVQAGGRYSLICPTRLVREAKYALSA</sequence>
<dbReference type="GO" id="GO:0016787">
    <property type="term" value="F:hydrolase activity"/>
    <property type="evidence" value="ECO:0007669"/>
    <property type="project" value="UniProtKB-KW"/>
</dbReference>
<dbReference type="InterPro" id="IPR050855">
    <property type="entry name" value="NDM-1-like"/>
</dbReference>
<name>A0A4Q9MWP4_9APHY</name>
<evidence type="ECO:0000259" key="1">
    <source>
        <dbReference type="SMART" id="SM00849"/>
    </source>
</evidence>
<protein>
    <submittedName>
        <fullName evidence="2">Metallo-hydrolase/oxidoreductase</fullName>
    </submittedName>
</protein>
<keyword evidence="2" id="KW-0378">Hydrolase</keyword>
<dbReference type="CDD" id="cd06262">
    <property type="entry name" value="metallo-hydrolase-like_MBL-fold"/>
    <property type="match status" value="1"/>
</dbReference>
<dbReference type="Gene3D" id="3.60.15.10">
    <property type="entry name" value="Ribonuclease Z/Hydroxyacylglutathione hydrolase-like"/>
    <property type="match status" value="1"/>
</dbReference>
<dbReference type="Pfam" id="PF00753">
    <property type="entry name" value="Lactamase_B"/>
    <property type="match status" value="1"/>
</dbReference>
<dbReference type="InterPro" id="IPR001279">
    <property type="entry name" value="Metallo-B-lactamas"/>
</dbReference>
<dbReference type="PANTHER" id="PTHR42951:SF4">
    <property type="entry name" value="ACYL-COENZYME A THIOESTERASE MBLAC2"/>
    <property type="match status" value="1"/>
</dbReference>
<dbReference type="InterPro" id="IPR036866">
    <property type="entry name" value="RibonucZ/Hydroxyglut_hydro"/>
</dbReference>
<dbReference type="SMART" id="SM00849">
    <property type="entry name" value="Lactamase_B"/>
    <property type="match status" value="1"/>
</dbReference>
<evidence type="ECO:0000313" key="2">
    <source>
        <dbReference type="EMBL" id="TBU32504.1"/>
    </source>
</evidence>
<dbReference type="OrthoDB" id="3341310at2759"/>
<reference evidence="2" key="1">
    <citation type="submission" date="2019-01" db="EMBL/GenBank/DDBJ databases">
        <title>Draft genome sequences of three monokaryotic isolates of the white-rot basidiomycete fungus Dichomitus squalens.</title>
        <authorList>
            <consortium name="DOE Joint Genome Institute"/>
            <person name="Lopez S.C."/>
            <person name="Andreopoulos B."/>
            <person name="Pangilinan J."/>
            <person name="Lipzen A."/>
            <person name="Riley R."/>
            <person name="Ahrendt S."/>
            <person name="Ng V."/>
            <person name="Barry K."/>
            <person name="Daum C."/>
            <person name="Grigoriev I.V."/>
            <person name="Hilden K.S."/>
            <person name="Makela M.R."/>
            <person name="de Vries R.P."/>
        </authorList>
    </citation>
    <scope>NUCLEOTIDE SEQUENCE [LARGE SCALE GENOMIC DNA]</scope>
    <source>
        <strain evidence="2">OM18370.1</strain>
    </source>
</reference>
<feature type="domain" description="Metallo-beta-lactamase" evidence="1">
    <location>
        <begin position="85"/>
        <end position="291"/>
    </location>
</feature>
<dbReference type="Proteomes" id="UP000292957">
    <property type="component" value="Unassembled WGS sequence"/>
</dbReference>
<dbReference type="AlphaFoldDB" id="A0A4Q9MWP4"/>
<accession>A0A4Q9MWP4</accession>
<dbReference type="PANTHER" id="PTHR42951">
    <property type="entry name" value="METALLO-BETA-LACTAMASE DOMAIN-CONTAINING"/>
    <property type="match status" value="1"/>
</dbReference>
<proteinExistence type="predicted"/>
<dbReference type="SUPFAM" id="SSF56281">
    <property type="entry name" value="Metallo-hydrolase/oxidoreductase"/>
    <property type="match status" value="1"/>
</dbReference>
<gene>
    <name evidence="2" type="ORF">BD311DRAFT_542513</name>
</gene>